<dbReference type="EMBL" id="RDFA01000003">
    <property type="protein sequence ID" value="RXK49034.1"/>
    <property type="molecule type" value="Genomic_DNA"/>
</dbReference>
<feature type="transmembrane region" description="Helical" evidence="1">
    <location>
        <begin position="133"/>
        <end position="160"/>
    </location>
</feature>
<dbReference type="Pfam" id="PF13796">
    <property type="entry name" value="Sensor"/>
    <property type="match status" value="1"/>
</dbReference>
<dbReference type="GO" id="GO:0016301">
    <property type="term" value="F:kinase activity"/>
    <property type="evidence" value="ECO:0007669"/>
    <property type="project" value="UniProtKB-KW"/>
</dbReference>
<evidence type="ECO:0000313" key="4">
    <source>
        <dbReference type="Proteomes" id="UP000289691"/>
    </source>
</evidence>
<gene>
    <name evidence="3" type="ORF">EAF64_08870</name>
</gene>
<dbReference type="RefSeq" id="WP_129068631.1">
    <property type="nucleotide sequence ID" value="NZ_RDFA01000003.1"/>
</dbReference>
<keyword evidence="1" id="KW-0472">Membrane</keyword>
<feature type="domain" description="Putative sensor" evidence="2">
    <location>
        <begin position="35"/>
        <end position="241"/>
    </location>
</feature>
<protein>
    <submittedName>
        <fullName evidence="3">Histidine kinase</fullName>
    </submittedName>
</protein>
<comment type="caution">
    <text evidence="3">The sequence shown here is derived from an EMBL/GenBank/DDBJ whole genome shotgun (WGS) entry which is preliminary data.</text>
</comment>
<keyword evidence="1" id="KW-0812">Transmembrane</keyword>
<keyword evidence="3" id="KW-0808">Transferase</keyword>
<feature type="transmembrane region" description="Helical" evidence="1">
    <location>
        <begin position="60"/>
        <end position="81"/>
    </location>
</feature>
<proteinExistence type="predicted"/>
<dbReference type="InterPro" id="IPR025828">
    <property type="entry name" value="Put_sensor_dom"/>
</dbReference>
<keyword evidence="1" id="KW-1133">Transmembrane helix</keyword>
<feature type="transmembrane region" description="Helical" evidence="1">
    <location>
        <begin position="34"/>
        <end position="54"/>
    </location>
</feature>
<sequence>MPPDVRSRTPALSFPSVRSALTAPLRLQSYKNFVYLWLAFPLGVVYLTVLVTAFAISASLLVLVVGVPLLLGCLLVTLVLGRVELALSGWLLDVPIPVPSYDYLFEGSPVERASGLVTDVTVWTTLFYLGSKFVYGTVAFAVLSVPSVISGTLLTAPLYYDEPGVTVGVQLTEPIRLTPSLSLPWNELAVGVETMLRVTSWQVETPPEALLASLAGLVAAVLVFNLSNGLARAWALYSRYVLGDSNHDDAAA</sequence>
<organism evidence="3 4">
    <name type="scientific">Halorientalis pallida</name>
    <dbReference type="NCBI Taxonomy" id="2479928"/>
    <lineage>
        <taxon>Archaea</taxon>
        <taxon>Methanobacteriati</taxon>
        <taxon>Methanobacteriota</taxon>
        <taxon>Stenosarchaea group</taxon>
        <taxon>Halobacteria</taxon>
        <taxon>Halobacteriales</taxon>
        <taxon>Haloarculaceae</taxon>
        <taxon>Halorientalis</taxon>
    </lineage>
</organism>
<feature type="transmembrane region" description="Helical" evidence="1">
    <location>
        <begin position="209"/>
        <end position="231"/>
    </location>
</feature>
<dbReference type="Proteomes" id="UP000289691">
    <property type="component" value="Unassembled WGS sequence"/>
</dbReference>
<dbReference type="OrthoDB" id="253413at2157"/>
<evidence type="ECO:0000259" key="2">
    <source>
        <dbReference type="Pfam" id="PF13796"/>
    </source>
</evidence>
<reference evidence="3 4" key="1">
    <citation type="submission" date="2019-01" db="EMBL/GenBank/DDBJ databases">
        <title>Halorientalis sp. F13-25 a new haloarchaeum isolated from hypersaline water.</title>
        <authorList>
            <person name="Ana D.-V."/>
            <person name="Cristina S.-P."/>
            <person name="Antonio V."/>
        </authorList>
    </citation>
    <scope>NUCLEOTIDE SEQUENCE [LARGE SCALE GENOMIC DNA]</scope>
    <source>
        <strain evidence="3 4">F13-25</strain>
    </source>
</reference>
<keyword evidence="3" id="KW-0418">Kinase</keyword>
<accession>A0A498L2C9</accession>
<evidence type="ECO:0000256" key="1">
    <source>
        <dbReference type="SAM" id="Phobius"/>
    </source>
</evidence>
<name>A0A498L2C9_9EURY</name>
<dbReference type="AlphaFoldDB" id="A0A498L2C9"/>
<keyword evidence="4" id="KW-1185">Reference proteome</keyword>
<evidence type="ECO:0000313" key="3">
    <source>
        <dbReference type="EMBL" id="RXK49034.1"/>
    </source>
</evidence>